<comment type="subunit">
    <text evidence="1">Collagen polypeptide chains are complexed within the cuticle by disulfide bonds and other types of covalent cross-links.</text>
</comment>
<dbReference type="SMART" id="SM00225">
    <property type="entry name" value="BTB"/>
    <property type="match status" value="1"/>
</dbReference>
<dbReference type="AlphaFoldDB" id="A0A8S1H0J8"/>
<proteinExistence type="predicted"/>
<evidence type="ECO:0000256" key="1">
    <source>
        <dbReference type="ARBA" id="ARBA00011518"/>
    </source>
</evidence>
<evidence type="ECO:0000256" key="4">
    <source>
        <dbReference type="ARBA" id="ARBA00023157"/>
    </source>
</evidence>
<evidence type="ECO:0000259" key="7">
    <source>
        <dbReference type="PROSITE" id="PS50097"/>
    </source>
</evidence>
<dbReference type="Gene3D" id="3.30.710.10">
    <property type="entry name" value="Potassium Channel Kv1.1, Chain A"/>
    <property type="match status" value="1"/>
</dbReference>
<name>A0A8S1H0J8_9PELO</name>
<dbReference type="PANTHER" id="PTHR24412:SF493">
    <property type="entry name" value="BTB DOMAIN-CONTAINING PROTEIN"/>
    <property type="match status" value="1"/>
</dbReference>
<feature type="compositionally biased region" description="Low complexity" evidence="5">
    <location>
        <begin position="198"/>
        <end position="218"/>
    </location>
</feature>
<dbReference type="PRINTS" id="PR00501">
    <property type="entry name" value="KELCHREPEAT"/>
</dbReference>
<dbReference type="Gene3D" id="1.25.40.420">
    <property type="match status" value="1"/>
</dbReference>
<dbReference type="InterPro" id="IPR000210">
    <property type="entry name" value="BTB/POZ_dom"/>
</dbReference>
<dbReference type="Pfam" id="PF00651">
    <property type="entry name" value="BTB"/>
    <property type="match status" value="1"/>
</dbReference>
<protein>
    <recommendedName>
        <fullName evidence="7">BTB domain-containing protein</fullName>
    </recommendedName>
</protein>
<feature type="region of interest" description="Disordered" evidence="5">
    <location>
        <begin position="116"/>
        <end position="305"/>
    </location>
</feature>
<evidence type="ECO:0000313" key="9">
    <source>
        <dbReference type="Proteomes" id="UP000835052"/>
    </source>
</evidence>
<dbReference type="Pfam" id="PF01344">
    <property type="entry name" value="Kelch_1"/>
    <property type="match status" value="2"/>
</dbReference>
<evidence type="ECO:0000256" key="3">
    <source>
        <dbReference type="ARBA" id="ARBA00022737"/>
    </source>
</evidence>
<dbReference type="PANTHER" id="PTHR24412">
    <property type="entry name" value="KELCH PROTEIN"/>
    <property type="match status" value="1"/>
</dbReference>
<dbReference type="OrthoDB" id="45365at2759"/>
<sequence>MMSNKKTRLKSFFDDILMGCPPTVGGDGAEPTYKSATAKLAAYSSIAICTFCISATVFYIPYFLSRIDNIRNTLAVDMDEFNVMQQEVWGDILSIRGDTPNIKRRVVKRQTQEECSCEEQNLCPAGPKGRPGADGHDGNPGTPGEPGEVGAVGILPQEEVPPASGCRTCPPGPPGPAGYPGQPGPQGLPGPQGEAGNEGRPGTTGPLGPPGDMGMMGEPGKEGEAGQPGREGVRGEKGPAGPPGLPGLVGPRGFSGNAGPPGNAGPLGAEGEVGPPGKNGADGYEGGVGNYGEPGQPGEDAAGGCPSVPRLSWRIVEAVPIMSLDVIEDKRKVSIAVQSSDGQTKKGDALTLLPKRTRSAVSMRADETDKWGQESLDEKDDFTLMLRDPTVKNELLDRLNTFRRNRELCDVVLFVKEREIFAHKVVLAAVSPALFDMFIETANDEEKALGTPTEKAASPTLPSNSLQNGKPNMSYFEFAHTDFECFEALVNFSYTAYLEISSKKVAELYKTAYGLQMNPVIRACATFLADNLTVTNCIGIRRQANFQNDAFLKTQVDKFIEENFEKIANDSKEFTQLPVIQTRIIVTIEGGKAAQNNVGLASMALQYFQNIPHDRIEHSLDILTCKTHILYLEEDHLADCSELDERSSVGSCDIIQDYKKSGKDGKDVAKAMTVTDPVTTQTVSHRITGAVPVRLNASRMANLRLSNESLESAGTEESEPSETIETRLIATHQTAPSYWVALVVLYHRLAALSLQLTDDEELVKQRRDAPAVPVDTHKAALLSRLISCTGQQQVPLANMTAPRCSVGASFLNGKIIVCGGYDRGECLKSVEEYDVLNGTWRQLQGMKTERGRFDSAVHNGKIYAIAGSNGNNDLKTAEMFDPKANLWSLIPPLLKPRCHNGCAVLENFIYCIGGSSDQVVLKDCERLDVNDLTWAPIAPLEQARYQAGVIAWRGMVVACGGCDRWACVDTVEAYDPKTNAWRQLAKLRQARRGCAVAVVRDMLYVIGGHDGTQSLSTVEVLDSPVGSWRSGPPLTCPRANTHAVVTAGNVIYAVGGFNGNQFLNTIELMESEQVGWRNWRQQNCALEEEEEILDDLAPAN</sequence>
<dbReference type="SUPFAM" id="SSF54695">
    <property type="entry name" value="POZ domain"/>
    <property type="match status" value="1"/>
</dbReference>
<dbReference type="SMART" id="SM01088">
    <property type="entry name" value="Col_cuticle_N"/>
    <property type="match status" value="1"/>
</dbReference>
<feature type="transmembrane region" description="Helical" evidence="6">
    <location>
        <begin position="40"/>
        <end position="64"/>
    </location>
</feature>
<dbReference type="PROSITE" id="PS50097">
    <property type="entry name" value="BTB"/>
    <property type="match status" value="1"/>
</dbReference>
<dbReference type="InterPro" id="IPR008160">
    <property type="entry name" value="Collagen"/>
</dbReference>
<reference evidence="8" key="1">
    <citation type="submission" date="2020-10" db="EMBL/GenBank/DDBJ databases">
        <authorList>
            <person name="Kikuchi T."/>
        </authorList>
    </citation>
    <scope>NUCLEOTIDE SEQUENCE</scope>
    <source>
        <strain evidence="8">NKZ352</strain>
    </source>
</reference>
<evidence type="ECO:0000256" key="2">
    <source>
        <dbReference type="ARBA" id="ARBA00022441"/>
    </source>
</evidence>
<dbReference type="InterPro" id="IPR015915">
    <property type="entry name" value="Kelch-typ_b-propeller"/>
</dbReference>
<dbReference type="Pfam" id="PF01484">
    <property type="entry name" value="Col_cuticle_N"/>
    <property type="match status" value="1"/>
</dbReference>
<dbReference type="Proteomes" id="UP000835052">
    <property type="component" value="Unassembled WGS sequence"/>
</dbReference>
<dbReference type="SMART" id="SM00612">
    <property type="entry name" value="Kelch"/>
    <property type="match status" value="5"/>
</dbReference>
<evidence type="ECO:0000313" key="8">
    <source>
        <dbReference type="EMBL" id="CAD6189299.1"/>
    </source>
</evidence>
<keyword evidence="6" id="KW-0812">Transmembrane</keyword>
<feature type="compositionally biased region" description="Low complexity" evidence="5">
    <location>
        <begin position="246"/>
        <end position="272"/>
    </location>
</feature>
<dbReference type="Pfam" id="PF24681">
    <property type="entry name" value="Kelch_KLHDC2_KLHL20_DRC7"/>
    <property type="match status" value="1"/>
</dbReference>
<dbReference type="GO" id="GO:0042302">
    <property type="term" value="F:structural constituent of cuticle"/>
    <property type="evidence" value="ECO:0007669"/>
    <property type="project" value="InterPro"/>
</dbReference>
<dbReference type="InterPro" id="IPR011333">
    <property type="entry name" value="SKP1/BTB/POZ_sf"/>
</dbReference>
<keyword evidence="4" id="KW-1015">Disulfide bond</keyword>
<keyword evidence="9" id="KW-1185">Reference proteome</keyword>
<dbReference type="Gene3D" id="2.120.10.80">
    <property type="entry name" value="Kelch-type beta propeller"/>
    <property type="match status" value="2"/>
</dbReference>
<keyword evidence="3" id="KW-0677">Repeat</keyword>
<feature type="compositionally biased region" description="Gly residues" evidence="5">
    <location>
        <begin position="283"/>
        <end position="292"/>
    </location>
</feature>
<dbReference type="InterPro" id="IPR006652">
    <property type="entry name" value="Kelch_1"/>
</dbReference>
<comment type="caution">
    <text evidence="8">The sequence shown here is derived from an EMBL/GenBank/DDBJ whole genome shotgun (WGS) entry which is preliminary data.</text>
</comment>
<evidence type="ECO:0000256" key="6">
    <source>
        <dbReference type="SAM" id="Phobius"/>
    </source>
</evidence>
<dbReference type="EMBL" id="CAJGYM010000010">
    <property type="protein sequence ID" value="CAD6189299.1"/>
    <property type="molecule type" value="Genomic_DNA"/>
</dbReference>
<organism evidence="8 9">
    <name type="scientific">Caenorhabditis auriculariae</name>
    <dbReference type="NCBI Taxonomy" id="2777116"/>
    <lineage>
        <taxon>Eukaryota</taxon>
        <taxon>Metazoa</taxon>
        <taxon>Ecdysozoa</taxon>
        <taxon>Nematoda</taxon>
        <taxon>Chromadorea</taxon>
        <taxon>Rhabditida</taxon>
        <taxon>Rhabditina</taxon>
        <taxon>Rhabditomorpha</taxon>
        <taxon>Rhabditoidea</taxon>
        <taxon>Rhabditidae</taxon>
        <taxon>Peloderinae</taxon>
        <taxon>Caenorhabditis</taxon>
    </lineage>
</organism>
<keyword evidence="6" id="KW-1133">Transmembrane helix</keyword>
<feature type="domain" description="BTB" evidence="7">
    <location>
        <begin position="409"/>
        <end position="502"/>
    </location>
</feature>
<evidence type="ECO:0000256" key="5">
    <source>
        <dbReference type="SAM" id="MobiDB-lite"/>
    </source>
</evidence>
<dbReference type="InterPro" id="IPR011043">
    <property type="entry name" value="Gal_Oxase/kelch_b-propeller"/>
</dbReference>
<dbReference type="Pfam" id="PF01391">
    <property type="entry name" value="Collagen"/>
    <property type="match status" value="2"/>
</dbReference>
<feature type="compositionally biased region" description="Pro residues" evidence="5">
    <location>
        <begin position="170"/>
        <end position="188"/>
    </location>
</feature>
<dbReference type="InterPro" id="IPR002486">
    <property type="entry name" value="Col_cuticle_N"/>
</dbReference>
<accession>A0A8S1H0J8</accession>
<keyword evidence="2" id="KW-0880">Kelch repeat</keyword>
<keyword evidence="6" id="KW-0472">Membrane</keyword>
<gene>
    <name evidence="8" type="ORF">CAUJ_LOCUS5218</name>
</gene>
<dbReference type="SUPFAM" id="SSF50965">
    <property type="entry name" value="Galactose oxidase, central domain"/>
    <property type="match status" value="1"/>
</dbReference>